<dbReference type="PIRSF" id="PIRSF016565">
    <property type="entry name" value="PucC"/>
    <property type="match status" value="1"/>
</dbReference>
<evidence type="ECO:0000256" key="1">
    <source>
        <dbReference type="ARBA" id="ARBA00004141"/>
    </source>
</evidence>
<dbReference type="Pfam" id="PF03209">
    <property type="entry name" value="PUCC"/>
    <property type="match status" value="1"/>
</dbReference>
<keyword evidence="8" id="KW-1185">Reference proteome</keyword>
<keyword evidence="3 6" id="KW-0812">Transmembrane</keyword>
<dbReference type="InterPro" id="IPR036259">
    <property type="entry name" value="MFS_trans_sf"/>
</dbReference>
<feature type="transmembrane region" description="Helical" evidence="6">
    <location>
        <begin position="102"/>
        <end position="124"/>
    </location>
</feature>
<keyword evidence="4 6" id="KW-1133">Transmembrane helix</keyword>
<sequence length="486" mass="49683">MSRLAQAWTRLGPGLLPFADAATDELPLGRLLRLSLFQVTVGMSAVLMIGTLNRVMIVEMGVAAGLVAAMVALPLVFAPLRALIGFRSDNYRSALGWRRVPYLWMGTLLQFGGLSIMPFALILLSGDTDGPAWIGHVAAAAAFLMVGAGLHTVQTVGLALAADLAPPRALPRVVALLSVMLMLGMVGAALGFGAALRDFSQIRLIQVIQGTALATMVLNCIALWRQEARITGGRRGDTPGFRESWRALRTQGPWTRRLVATGLGTAAFSMQDILLEPYGGEILGLSVSSTTLLTALVAGAGIAGFVLAARGMGRGVEAHRVAAAGLLAGIVAFTAVIAAAPAASAAVFAAGVALIGLGAGLFAHATLTACMQLAPSGQVGLALGAWGAAQATAAGTAIALGGLLRDLLMRPATDGRLGEALTGAATPYGAVYLLEIALLFATLAALGPLAQHAPRAVRRAAGQTELGAVRRAATTTELGAVASRRA</sequence>
<evidence type="ECO:0000256" key="4">
    <source>
        <dbReference type="ARBA" id="ARBA00022989"/>
    </source>
</evidence>
<evidence type="ECO:0000313" key="8">
    <source>
        <dbReference type="Proteomes" id="UP000317078"/>
    </source>
</evidence>
<organism evidence="7 8">
    <name type="scientific">Muricoccus nepalensis</name>
    <dbReference type="NCBI Taxonomy" id="1854500"/>
    <lineage>
        <taxon>Bacteria</taxon>
        <taxon>Pseudomonadati</taxon>
        <taxon>Pseudomonadota</taxon>
        <taxon>Alphaproteobacteria</taxon>
        <taxon>Acetobacterales</taxon>
        <taxon>Roseomonadaceae</taxon>
        <taxon>Muricoccus</taxon>
    </lineage>
</organism>
<name>A0A502GBY7_9PROT</name>
<evidence type="ECO:0000256" key="3">
    <source>
        <dbReference type="ARBA" id="ARBA00022692"/>
    </source>
</evidence>
<dbReference type="GO" id="GO:0016020">
    <property type="term" value="C:membrane"/>
    <property type="evidence" value="ECO:0007669"/>
    <property type="project" value="UniProtKB-SubCell"/>
</dbReference>
<dbReference type="AlphaFoldDB" id="A0A502GBY7"/>
<evidence type="ECO:0000313" key="7">
    <source>
        <dbReference type="EMBL" id="TPG58546.1"/>
    </source>
</evidence>
<feature type="transmembrane region" description="Helical" evidence="6">
    <location>
        <begin position="204"/>
        <end position="224"/>
    </location>
</feature>
<proteinExistence type="inferred from homology"/>
<feature type="transmembrane region" description="Helical" evidence="6">
    <location>
        <begin position="173"/>
        <end position="192"/>
    </location>
</feature>
<dbReference type="PANTHER" id="PTHR23538">
    <property type="entry name" value="44.5 KD BACTERIOCHLOROPHYLL SYNTHASE SUBUNIT"/>
    <property type="match status" value="1"/>
</dbReference>
<feature type="transmembrane region" description="Helical" evidence="6">
    <location>
        <begin position="31"/>
        <end position="50"/>
    </location>
</feature>
<dbReference type="EMBL" id="RCZP01000005">
    <property type="protein sequence ID" value="TPG58546.1"/>
    <property type="molecule type" value="Genomic_DNA"/>
</dbReference>
<evidence type="ECO:0000256" key="2">
    <source>
        <dbReference type="ARBA" id="ARBA00008412"/>
    </source>
</evidence>
<gene>
    <name evidence="7" type="ORF">EAH89_08035</name>
</gene>
<dbReference type="SUPFAM" id="SSF103473">
    <property type="entry name" value="MFS general substrate transporter"/>
    <property type="match status" value="1"/>
</dbReference>
<feature type="transmembrane region" description="Helical" evidence="6">
    <location>
        <begin position="282"/>
        <end position="309"/>
    </location>
</feature>
<dbReference type="InterPro" id="IPR026036">
    <property type="entry name" value="PucC"/>
</dbReference>
<dbReference type="OrthoDB" id="8558818at2"/>
<feature type="transmembrane region" description="Helical" evidence="6">
    <location>
        <begin position="131"/>
        <end position="153"/>
    </location>
</feature>
<protein>
    <submittedName>
        <fullName evidence="7">MFS transporter</fullName>
    </submittedName>
</protein>
<keyword evidence="5 6" id="KW-0472">Membrane</keyword>
<feature type="transmembrane region" description="Helical" evidence="6">
    <location>
        <begin position="424"/>
        <end position="449"/>
    </location>
</feature>
<feature type="transmembrane region" description="Helical" evidence="6">
    <location>
        <begin position="321"/>
        <end position="340"/>
    </location>
</feature>
<comment type="similarity">
    <text evidence="2">Belongs to the PucC family.</text>
</comment>
<dbReference type="Proteomes" id="UP000317078">
    <property type="component" value="Unassembled WGS sequence"/>
</dbReference>
<feature type="transmembrane region" description="Helical" evidence="6">
    <location>
        <begin position="379"/>
        <end position="404"/>
    </location>
</feature>
<dbReference type="CDD" id="cd06176">
    <property type="entry name" value="MFS_BCD_PucC-like"/>
    <property type="match status" value="1"/>
</dbReference>
<evidence type="ECO:0000256" key="6">
    <source>
        <dbReference type="SAM" id="Phobius"/>
    </source>
</evidence>
<evidence type="ECO:0000256" key="5">
    <source>
        <dbReference type="ARBA" id="ARBA00023136"/>
    </source>
</evidence>
<accession>A0A502GBY7</accession>
<feature type="transmembrane region" description="Helical" evidence="6">
    <location>
        <begin position="62"/>
        <end position="82"/>
    </location>
</feature>
<reference evidence="7 8" key="1">
    <citation type="journal article" date="2019" name="Environ. Microbiol.">
        <title>Species interactions and distinct microbial communities in high Arctic permafrost affected cryosols are associated with the CH4 and CO2 gas fluxes.</title>
        <authorList>
            <person name="Altshuler I."/>
            <person name="Hamel J."/>
            <person name="Turney S."/>
            <person name="Magnuson E."/>
            <person name="Levesque R."/>
            <person name="Greer C."/>
            <person name="Whyte L.G."/>
        </authorList>
    </citation>
    <scope>NUCLEOTIDE SEQUENCE [LARGE SCALE GENOMIC DNA]</scope>
    <source>
        <strain evidence="7 8">S9.3B</strain>
    </source>
</reference>
<comment type="caution">
    <text evidence="7">The sequence shown here is derived from an EMBL/GenBank/DDBJ whole genome shotgun (WGS) entry which is preliminary data.</text>
</comment>
<comment type="subcellular location">
    <subcellularLocation>
        <location evidence="1">Membrane</location>
        <topology evidence="1">Multi-pass membrane protein</topology>
    </subcellularLocation>
</comment>
<dbReference type="Gene3D" id="1.20.1250.20">
    <property type="entry name" value="MFS general substrate transporter like domains"/>
    <property type="match status" value="1"/>
</dbReference>
<dbReference type="InterPro" id="IPR004896">
    <property type="entry name" value="PucC-rel"/>
</dbReference>
<feature type="transmembrane region" description="Helical" evidence="6">
    <location>
        <begin position="346"/>
        <end position="367"/>
    </location>
</feature>
<dbReference type="PANTHER" id="PTHR23538:SF1">
    <property type="entry name" value="44.5 KD BACTERIOCHLOROPHYLL SYNTHASE SUBUNIT"/>
    <property type="match status" value="1"/>
</dbReference>
<dbReference type="RefSeq" id="WP_140882281.1">
    <property type="nucleotide sequence ID" value="NZ_RCZP01000005.1"/>
</dbReference>